<dbReference type="RefSeq" id="WP_118151781.1">
    <property type="nucleotide sequence ID" value="NZ_QWEY01000004.1"/>
</dbReference>
<gene>
    <name evidence="1" type="ORF">D1012_08815</name>
</gene>
<comment type="caution">
    <text evidence="1">The sequence shown here is derived from an EMBL/GenBank/DDBJ whole genome shotgun (WGS) entry which is preliminary data.</text>
</comment>
<reference evidence="1 2" key="1">
    <citation type="submission" date="2018-08" db="EMBL/GenBank/DDBJ databases">
        <title>Flavobacterium tibetense sp. nov., isolated from a wetland YonghuCo on Tibetan Plateau.</title>
        <authorList>
            <person name="Phurbu D."/>
            <person name="Lu H."/>
            <person name="Xing P."/>
        </authorList>
    </citation>
    <scope>NUCLEOTIDE SEQUENCE [LARGE SCALE GENOMIC DNA]</scope>
    <source>
        <strain evidence="1 2">DJC</strain>
    </source>
</reference>
<dbReference type="AlphaFoldDB" id="A0A411Z2P0"/>
<accession>A0A411Z2P0</accession>
<protein>
    <submittedName>
        <fullName evidence="1">Uncharacterized protein</fullName>
    </submittedName>
</protein>
<evidence type="ECO:0000313" key="1">
    <source>
        <dbReference type="EMBL" id="RGP37327.1"/>
    </source>
</evidence>
<dbReference type="Proteomes" id="UP000284547">
    <property type="component" value="Unassembled WGS sequence"/>
</dbReference>
<keyword evidence="2" id="KW-1185">Reference proteome</keyword>
<sequence length="257" mass="29401">MDFTVTFDRPAEGPKSGPLTVGWFLTSDKGAVMYDPPERIMFRQTNKAHAKSASRCPAVIQLESRYFMVKCPFDLHIGFKRDDKGKPMLVNRAGTASPVRGNKLGDLLTLVNEAEWRYPDRPTVQLMLPYCFIADEMCYITQLGTFAHYRKDPLPGTIFGGRFPLNVWPRPLMWAFEWHEPEKDIIVKRGEPLFYCQFEGDDPSRAVQVVEAERTPELEAYMEKIGGVVNYVNQTFGLFKAAEAMRPARLLKPKTRE</sequence>
<proteinExistence type="predicted"/>
<dbReference type="OrthoDB" id="7401736at2"/>
<organism evidence="1 2">
    <name type="scientific">Pseudotabrizicola alkalilacus</name>
    <dbReference type="NCBI Taxonomy" id="2305252"/>
    <lineage>
        <taxon>Bacteria</taxon>
        <taxon>Pseudomonadati</taxon>
        <taxon>Pseudomonadota</taxon>
        <taxon>Alphaproteobacteria</taxon>
        <taxon>Rhodobacterales</taxon>
        <taxon>Paracoccaceae</taxon>
        <taxon>Pseudotabrizicola</taxon>
    </lineage>
</organism>
<dbReference type="EMBL" id="QWEY01000004">
    <property type="protein sequence ID" value="RGP37327.1"/>
    <property type="molecule type" value="Genomic_DNA"/>
</dbReference>
<evidence type="ECO:0000313" key="2">
    <source>
        <dbReference type="Proteomes" id="UP000284547"/>
    </source>
</evidence>
<name>A0A411Z2P0_9RHOB</name>